<evidence type="ECO:0000313" key="1">
    <source>
        <dbReference type="EMBL" id="GIY39045.1"/>
    </source>
</evidence>
<dbReference type="EMBL" id="BPLR01010392">
    <property type="protein sequence ID" value="GIY39045.1"/>
    <property type="molecule type" value="Genomic_DNA"/>
</dbReference>
<name>A0AAV4SYD2_CAEEX</name>
<accession>A0AAV4SYD2</accession>
<organism evidence="1 2">
    <name type="scientific">Caerostris extrusa</name>
    <name type="common">Bark spider</name>
    <name type="synonym">Caerostris bankana</name>
    <dbReference type="NCBI Taxonomy" id="172846"/>
    <lineage>
        <taxon>Eukaryota</taxon>
        <taxon>Metazoa</taxon>
        <taxon>Ecdysozoa</taxon>
        <taxon>Arthropoda</taxon>
        <taxon>Chelicerata</taxon>
        <taxon>Arachnida</taxon>
        <taxon>Araneae</taxon>
        <taxon>Araneomorphae</taxon>
        <taxon>Entelegynae</taxon>
        <taxon>Araneoidea</taxon>
        <taxon>Araneidae</taxon>
        <taxon>Caerostris</taxon>
    </lineage>
</organism>
<dbReference type="AlphaFoldDB" id="A0AAV4SYD2"/>
<comment type="caution">
    <text evidence="1">The sequence shown here is derived from an EMBL/GenBank/DDBJ whole genome shotgun (WGS) entry which is preliminary data.</text>
</comment>
<protein>
    <submittedName>
        <fullName evidence="1">Uncharacterized protein</fullName>
    </submittedName>
</protein>
<evidence type="ECO:0000313" key="2">
    <source>
        <dbReference type="Proteomes" id="UP001054945"/>
    </source>
</evidence>
<reference evidence="1 2" key="1">
    <citation type="submission" date="2021-06" db="EMBL/GenBank/DDBJ databases">
        <title>Caerostris extrusa draft genome.</title>
        <authorList>
            <person name="Kono N."/>
            <person name="Arakawa K."/>
        </authorList>
    </citation>
    <scope>NUCLEOTIDE SEQUENCE [LARGE SCALE GENOMIC DNA]</scope>
</reference>
<gene>
    <name evidence="1" type="ORF">CEXT_495381</name>
</gene>
<sequence>MSLPNFSKVFWTRFRHLISSDVASLATQKDEHLMFNNEEIFVRRWNCDVGTLPTIIVVTAGCIRPRPSSAAPHSTR</sequence>
<dbReference type="Proteomes" id="UP001054945">
    <property type="component" value="Unassembled WGS sequence"/>
</dbReference>
<keyword evidence="2" id="KW-1185">Reference proteome</keyword>
<proteinExistence type="predicted"/>